<proteinExistence type="predicted"/>
<keyword evidence="3" id="KW-1185">Reference proteome</keyword>
<feature type="signal peptide" evidence="1">
    <location>
        <begin position="1"/>
        <end position="23"/>
    </location>
</feature>
<reference evidence="2 3" key="1">
    <citation type="submission" date="2018-11" db="EMBL/GenBank/DDBJ databases">
        <authorList>
            <person name="Lopez-Roques C."/>
            <person name="Donnadieu C."/>
            <person name="Bouchez O."/>
            <person name="Klopp C."/>
            <person name="Cabau C."/>
            <person name="Zahm M."/>
        </authorList>
    </citation>
    <scope>NUCLEOTIDE SEQUENCE [LARGE SCALE GENOMIC DNA]</scope>
    <source>
        <strain evidence="2">RS831</strain>
        <tissue evidence="2">Whole body</tissue>
    </source>
</reference>
<gene>
    <name evidence="2" type="ORF">OJAV_G00202620</name>
</gene>
<keyword evidence="1" id="KW-0732">Signal</keyword>
<dbReference type="Proteomes" id="UP000283210">
    <property type="component" value="Chromosome 21"/>
</dbReference>
<dbReference type="AlphaFoldDB" id="A0A437C5C7"/>
<organism evidence="2 3">
    <name type="scientific">Oryzias javanicus</name>
    <name type="common">Javanese ricefish</name>
    <name type="synonym">Aplocheilus javanicus</name>
    <dbReference type="NCBI Taxonomy" id="123683"/>
    <lineage>
        <taxon>Eukaryota</taxon>
        <taxon>Metazoa</taxon>
        <taxon>Chordata</taxon>
        <taxon>Craniata</taxon>
        <taxon>Vertebrata</taxon>
        <taxon>Euteleostomi</taxon>
        <taxon>Actinopterygii</taxon>
        <taxon>Neopterygii</taxon>
        <taxon>Teleostei</taxon>
        <taxon>Neoteleostei</taxon>
        <taxon>Acanthomorphata</taxon>
        <taxon>Ovalentaria</taxon>
        <taxon>Atherinomorphae</taxon>
        <taxon>Beloniformes</taxon>
        <taxon>Adrianichthyidae</taxon>
        <taxon>Oryziinae</taxon>
        <taxon>Oryzias</taxon>
    </lineage>
</organism>
<dbReference type="InterPro" id="IPR013783">
    <property type="entry name" value="Ig-like_fold"/>
</dbReference>
<feature type="chain" id="PRO_5019056602" evidence="1">
    <location>
        <begin position="24"/>
        <end position="81"/>
    </location>
</feature>
<dbReference type="Gene3D" id="2.60.40.10">
    <property type="entry name" value="Immunoglobulins"/>
    <property type="match status" value="1"/>
</dbReference>
<evidence type="ECO:0000313" key="3">
    <source>
        <dbReference type="Proteomes" id="UP000283210"/>
    </source>
</evidence>
<reference evidence="2 3" key="2">
    <citation type="submission" date="2019-01" db="EMBL/GenBank/DDBJ databases">
        <title>A chromosome length genome reference of the Java medaka (oryzias javanicus).</title>
        <authorList>
            <person name="Herpin A."/>
            <person name="Takehana Y."/>
            <person name="Naruse K."/>
            <person name="Ansai S."/>
            <person name="Kawaguchi M."/>
        </authorList>
    </citation>
    <scope>NUCLEOTIDE SEQUENCE [LARGE SCALE GENOMIC DNA]</scope>
    <source>
        <strain evidence="2">RS831</strain>
        <tissue evidence="2">Whole body</tissue>
    </source>
</reference>
<protein>
    <submittedName>
        <fullName evidence="2">Uncharacterized protein</fullName>
    </submittedName>
</protein>
<name>A0A437C5C7_ORYJA</name>
<evidence type="ECO:0000256" key="1">
    <source>
        <dbReference type="SAM" id="SignalP"/>
    </source>
</evidence>
<accession>A0A437C5C7</accession>
<sequence length="81" mass="8437">MRPCTPPPPPPLLLLLMAGMCAALPSPSNVSISSYNLQHTLTFSPGPHPPQRQLQGPGLQLQEEVLEVGGGVLESEGGADL</sequence>
<evidence type="ECO:0000313" key="2">
    <source>
        <dbReference type="EMBL" id="RVE57794.1"/>
    </source>
</evidence>
<dbReference type="EMBL" id="CM012457">
    <property type="protein sequence ID" value="RVE57794.1"/>
    <property type="molecule type" value="Genomic_DNA"/>
</dbReference>